<organism evidence="1 2">
    <name type="scientific">Planococcus salinarum</name>
    <dbReference type="NCBI Taxonomy" id="622695"/>
    <lineage>
        <taxon>Bacteria</taxon>
        <taxon>Bacillati</taxon>
        <taxon>Bacillota</taxon>
        <taxon>Bacilli</taxon>
        <taxon>Bacillales</taxon>
        <taxon>Caryophanaceae</taxon>
        <taxon>Planococcus</taxon>
    </lineage>
</organism>
<protein>
    <recommendedName>
        <fullName evidence="3">DUF3139 domain-containing protein</fullName>
    </recommendedName>
</protein>
<name>A0ABX3D0W5_9BACL</name>
<proteinExistence type="predicted"/>
<accession>A0ABX3D0W5</accession>
<evidence type="ECO:0000313" key="1">
    <source>
        <dbReference type="EMBL" id="OHX52522.1"/>
    </source>
</evidence>
<dbReference type="Proteomes" id="UP000242153">
    <property type="component" value="Unassembled WGS sequence"/>
</dbReference>
<sequence>MKKTLIIILIIIALLVIGFALTFIPRPVASVDRDDVSKIVIFNGGTGEEVEVTDETDVQRITDNFNAVTFQKEKPSIGYMGYMFNLTFYNEDDKEMKELIVNSADTIRYRGFFYHAKDGEIDFEFLNSFFEEQ</sequence>
<evidence type="ECO:0000313" key="2">
    <source>
        <dbReference type="Proteomes" id="UP000242153"/>
    </source>
</evidence>
<dbReference type="RefSeq" id="WP_071152050.1">
    <property type="nucleotide sequence ID" value="NZ_QQRT01000011.1"/>
</dbReference>
<comment type="caution">
    <text evidence="1">The sequence shown here is derived from an EMBL/GenBank/DDBJ whole genome shotgun (WGS) entry which is preliminary data.</text>
</comment>
<reference evidence="1" key="1">
    <citation type="submission" date="2016-07" db="EMBL/GenBank/DDBJ databases">
        <title>Draft genome Planococcus salivarum.</title>
        <authorList>
            <person name="See-Too W.S."/>
        </authorList>
    </citation>
    <scope>NUCLEOTIDE SEQUENCE [LARGE SCALE GENOMIC DNA]</scope>
    <source>
        <strain evidence="1">DSM 23820</strain>
    </source>
</reference>
<dbReference type="EMBL" id="MBQG01000069">
    <property type="protein sequence ID" value="OHX52522.1"/>
    <property type="molecule type" value="Genomic_DNA"/>
</dbReference>
<evidence type="ECO:0008006" key="3">
    <source>
        <dbReference type="Google" id="ProtNLM"/>
    </source>
</evidence>
<gene>
    <name evidence="1" type="ORF">BB776_00465</name>
</gene>
<keyword evidence="2" id="KW-1185">Reference proteome</keyword>